<dbReference type="GO" id="GO:0035251">
    <property type="term" value="F:UDP-glucosyltransferase activity"/>
    <property type="evidence" value="ECO:0007669"/>
    <property type="project" value="TreeGrafter"/>
</dbReference>
<dbReference type="Pfam" id="PF00201">
    <property type="entry name" value="UDPGT"/>
    <property type="match status" value="1"/>
</dbReference>
<evidence type="ECO:0000256" key="3">
    <source>
        <dbReference type="ARBA" id="ARBA00022679"/>
    </source>
</evidence>
<proteinExistence type="inferred from homology"/>
<dbReference type="PROSITE" id="PS00375">
    <property type="entry name" value="UDPGT"/>
    <property type="match status" value="1"/>
</dbReference>
<keyword evidence="6" id="KW-0812">Transmembrane</keyword>
<dbReference type="InterPro" id="IPR035595">
    <property type="entry name" value="UDP_glycos_trans_CS"/>
</dbReference>
<evidence type="ECO:0000256" key="1">
    <source>
        <dbReference type="ARBA" id="ARBA00009995"/>
    </source>
</evidence>
<evidence type="ECO:0000256" key="6">
    <source>
        <dbReference type="SAM" id="Phobius"/>
    </source>
</evidence>
<evidence type="ECO:0000256" key="2">
    <source>
        <dbReference type="ARBA" id="ARBA00022676"/>
    </source>
</evidence>
<name>A0A921ZZQ7_CARIL</name>
<keyword evidence="6" id="KW-1133">Transmembrane helix</keyword>
<protein>
    <recommendedName>
        <fullName evidence="5">Glycosyltransferase</fullName>
        <ecNumber evidence="5">2.4.1.-</ecNumber>
    </recommendedName>
</protein>
<dbReference type="AlphaFoldDB" id="A0A921ZZQ7"/>
<organism evidence="7 8">
    <name type="scientific">Carya illinoinensis</name>
    <name type="common">Pecan</name>
    <dbReference type="NCBI Taxonomy" id="32201"/>
    <lineage>
        <taxon>Eukaryota</taxon>
        <taxon>Viridiplantae</taxon>
        <taxon>Streptophyta</taxon>
        <taxon>Embryophyta</taxon>
        <taxon>Tracheophyta</taxon>
        <taxon>Spermatophyta</taxon>
        <taxon>Magnoliopsida</taxon>
        <taxon>eudicotyledons</taxon>
        <taxon>Gunneridae</taxon>
        <taxon>Pentapetalae</taxon>
        <taxon>rosids</taxon>
        <taxon>fabids</taxon>
        <taxon>Fagales</taxon>
        <taxon>Juglandaceae</taxon>
        <taxon>Carya</taxon>
    </lineage>
</organism>
<dbReference type="PANTHER" id="PTHR48047:SF61">
    <property type="entry name" value="OS04G0273600 PROTEIN"/>
    <property type="match status" value="1"/>
</dbReference>
<dbReference type="EMBL" id="MU228865">
    <property type="protein sequence ID" value="KAG6621475.1"/>
    <property type="molecule type" value="Genomic_DNA"/>
</dbReference>
<feature type="transmembrane region" description="Helical" evidence="6">
    <location>
        <begin position="7"/>
        <end position="29"/>
    </location>
</feature>
<keyword evidence="2 4" id="KW-0328">Glycosyltransferase</keyword>
<dbReference type="CDD" id="cd03784">
    <property type="entry name" value="GT1_Gtf-like"/>
    <property type="match status" value="1"/>
</dbReference>
<dbReference type="EC" id="2.4.1.-" evidence="5"/>
<dbReference type="FunFam" id="3.40.50.2000:FF:000103">
    <property type="entry name" value="Glycosyltransferase"/>
    <property type="match status" value="1"/>
</dbReference>
<dbReference type="InterPro" id="IPR002213">
    <property type="entry name" value="UDP_glucos_trans"/>
</dbReference>
<dbReference type="Proteomes" id="UP000811246">
    <property type="component" value="Unassembled WGS sequence"/>
</dbReference>
<evidence type="ECO:0000313" key="7">
    <source>
        <dbReference type="EMBL" id="KAG6621475.1"/>
    </source>
</evidence>
<evidence type="ECO:0000256" key="5">
    <source>
        <dbReference type="RuleBase" id="RU362057"/>
    </source>
</evidence>
<evidence type="ECO:0000256" key="4">
    <source>
        <dbReference type="RuleBase" id="RU003718"/>
    </source>
</evidence>
<comment type="similarity">
    <text evidence="1 4">Belongs to the UDP-glycosyltransferase family.</text>
</comment>
<reference evidence="7" key="1">
    <citation type="submission" date="2021-01" db="EMBL/GenBank/DDBJ databases">
        <authorList>
            <person name="Lovell J.T."/>
            <person name="Bentley N."/>
            <person name="Bhattarai G."/>
            <person name="Jenkins J.W."/>
            <person name="Sreedasyam A."/>
            <person name="Alarcon Y."/>
            <person name="Bock C."/>
            <person name="Boston L."/>
            <person name="Carlson J."/>
            <person name="Cervantes K."/>
            <person name="Clermont K."/>
            <person name="Krom N."/>
            <person name="Kubenka K."/>
            <person name="Mamidi S."/>
            <person name="Mattison C."/>
            <person name="Monteros M."/>
            <person name="Pisani C."/>
            <person name="Plott C."/>
            <person name="Rajasekar S."/>
            <person name="Rhein H.S."/>
            <person name="Rohla C."/>
            <person name="Song M."/>
            <person name="Hilaire R.S."/>
            <person name="Shu S."/>
            <person name="Wells L."/>
            <person name="Wang X."/>
            <person name="Webber J."/>
            <person name="Heerema R.J."/>
            <person name="Klein P."/>
            <person name="Conner P."/>
            <person name="Grauke L."/>
            <person name="Grimwood J."/>
            <person name="Schmutz J."/>
            <person name="Randall J.J."/>
        </authorList>
    </citation>
    <scope>NUCLEOTIDE SEQUENCE</scope>
    <source>
        <tissue evidence="7">Leaf</tissue>
    </source>
</reference>
<comment type="caution">
    <text evidence="7">The sequence shown here is derived from an EMBL/GenBank/DDBJ whole genome shotgun (WGS) entry which is preliminary data.</text>
</comment>
<keyword evidence="6" id="KW-0472">Membrane</keyword>
<dbReference type="FunFam" id="3.40.50.2000:FF:000064">
    <property type="entry name" value="Glycosyltransferase"/>
    <property type="match status" value="1"/>
</dbReference>
<evidence type="ECO:0000313" key="8">
    <source>
        <dbReference type="Proteomes" id="UP000811246"/>
    </source>
</evidence>
<keyword evidence="3 4" id="KW-0808">Transferase</keyword>
<dbReference type="PANTHER" id="PTHR48047">
    <property type="entry name" value="GLYCOSYLTRANSFERASE"/>
    <property type="match status" value="1"/>
</dbReference>
<sequence>MAQRKENIVLFPFMMQGHIIPFLALALHIEQRTNHSITFVNTPLNIKKLRYSLPPESSINLVEIPFCSSDHGLPPNTENTDTLPYHLVIRLLEASVSLEPAFKKLIQNLIEEQQGRPPLCIIVDIFFGWAANVARELNVFQAIFSGASGCGLAYYYSLWMNLPHRKVDSDEFSLPDFPEASRVHITQLPTNILEADGRDAWSVFQKKNLSGWMKSDGILFNTVEQFDHIGLSYFKNKLGRPAWSIGPVLLSAKNRSPFGKEGGVSPELCIEWLSTKPLNSVLYVSFGSMNTISAKQMMQLATGLEASGKNFIWVVRPPVGFDINSDFNANEWLPEGFEERIKNSGRGLLVQKWAPQEEILSHKSVRAFLTHCGWNSVLEALSHGVPMIGWPMAAEQFFNVKLLQEQVGVCVELARGKSCEIRHEDIVSKIQLVMNETKEGNEMRRKASQVMKITRNAMKDEEGFRGSSIKAMDDFFSAAESKRQQTESENNVALLPFDSSRNNNTSAMYRHI</sequence>
<accession>A0A921ZZQ7</accession>
<gene>
    <name evidence="7" type="ORF">I3842_Q026400</name>
</gene>